<feature type="compositionally biased region" description="Polar residues" evidence="1">
    <location>
        <begin position="59"/>
        <end position="73"/>
    </location>
</feature>
<gene>
    <name evidence="2" type="ORF">HDU87_002092</name>
</gene>
<dbReference type="EMBL" id="JADGJQ010000017">
    <property type="protein sequence ID" value="KAJ3180215.1"/>
    <property type="molecule type" value="Genomic_DNA"/>
</dbReference>
<accession>A0AAD5XNF2</accession>
<proteinExistence type="predicted"/>
<name>A0AAD5XNF2_9FUNG</name>
<sequence>MLGDETPEQLALRTRLEEWKRSKEEAKSNATKNAGSSRAGPSAHLRPRPAVASVHTKKQTQTGGIPENRSGTISRRAAAAGDGDNVSAKVHEHATARSPSRLPRRTVAPKPAVRPTAIERPKRVTSAAFGSSVPRAALLSTADPKRKDEAGRPVALPITRPTATRATVVRNAAIAAKAAATAKLAFTAAPVKPRRVPPETRKATGTLNAATAAEKSSRTLPAVAVPVSKIADATIRQTIRD</sequence>
<keyword evidence="3" id="KW-1185">Reference proteome</keyword>
<feature type="region of interest" description="Disordered" evidence="1">
    <location>
        <begin position="192"/>
        <end position="218"/>
    </location>
</feature>
<dbReference type="Proteomes" id="UP001212152">
    <property type="component" value="Unassembled WGS sequence"/>
</dbReference>
<evidence type="ECO:0000313" key="2">
    <source>
        <dbReference type="EMBL" id="KAJ3180215.1"/>
    </source>
</evidence>
<evidence type="ECO:0000313" key="3">
    <source>
        <dbReference type="Proteomes" id="UP001212152"/>
    </source>
</evidence>
<feature type="compositionally biased region" description="Basic and acidic residues" evidence="1">
    <location>
        <begin position="14"/>
        <end position="27"/>
    </location>
</feature>
<reference evidence="2" key="1">
    <citation type="submission" date="2020-05" db="EMBL/GenBank/DDBJ databases">
        <title>Phylogenomic resolution of chytrid fungi.</title>
        <authorList>
            <person name="Stajich J.E."/>
            <person name="Amses K."/>
            <person name="Simmons R."/>
            <person name="Seto K."/>
            <person name="Myers J."/>
            <person name="Bonds A."/>
            <person name="Quandt C.A."/>
            <person name="Barry K."/>
            <person name="Liu P."/>
            <person name="Grigoriev I."/>
            <person name="Longcore J.E."/>
            <person name="James T.Y."/>
        </authorList>
    </citation>
    <scope>NUCLEOTIDE SEQUENCE</scope>
    <source>
        <strain evidence="2">JEL0379</strain>
    </source>
</reference>
<feature type="region of interest" description="Disordered" evidence="1">
    <location>
        <begin position="1"/>
        <end position="129"/>
    </location>
</feature>
<protein>
    <submittedName>
        <fullName evidence="2">Uncharacterized protein</fullName>
    </submittedName>
</protein>
<organism evidence="2 3">
    <name type="scientific">Geranomyces variabilis</name>
    <dbReference type="NCBI Taxonomy" id="109894"/>
    <lineage>
        <taxon>Eukaryota</taxon>
        <taxon>Fungi</taxon>
        <taxon>Fungi incertae sedis</taxon>
        <taxon>Chytridiomycota</taxon>
        <taxon>Chytridiomycota incertae sedis</taxon>
        <taxon>Chytridiomycetes</taxon>
        <taxon>Spizellomycetales</taxon>
        <taxon>Powellomycetaceae</taxon>
        <taxon>Geranomyces</taxon>
    </lineage>
</organism>
<dbReference type="AlphaFoldDB" id="A0AAD5XNF2"/>
<comment type="caution">
    <text evidence="2">The sequence shown here is derived from an EMBL/GenBank/DDBJ whole genome shotgun (WGS) entry which is preliminary data.</text>
</comment>
<evidence type="ECO:0000256" key="1">
    <source>
        <dbReference type="SAM" id="MobiDB-lite"/>
    </source>
</evidence>